<evidence type="ECO:0000313" key="1">
    <source>
        <dbReference type="EMBL" id="KKC31824.1"/>
    </source>
</evidence>
<dbReference type="EMBL" id="LAPV01000153">
    <property type="protein sequence ID" value="KKC31824.1"/>
    <property type="molecule type" value="Genomic_DNA"/>
</dbReference>
<gene>
    <name evidence="1" type="ORF">WH91_17590</name>
</gene>
<proteinExistence type="predicted"/>
<sequence>MVAAPMVALPAETAPPSGRAWAWARLPKLVATSAVEASNALTLALWEMPLETARWVMFIAL</sequence>
<comment type="caution">
    <text evidence="1">The sequence shown here is derived from an EMBL/GenBank/DDBJ whole genome shotgun (WGS) entry which is preliminary data.</text>
</comment>
<dbReference type="Proteomes" id="UP000033519">
    <property type="component" value="Unassembled WGS sequence"/>
</dbReference>
<reference evidence="1 2" key="1">
    <citation type="submission" date="2015-03" db="EMBL/GenBank/DDBJ databases">
        <authorList>
            <person name="Lepp D."/>
            <person name="Hassan Y.I."/>
            <person name="Li X.-Z."/>
            <person name="Zhou T."/>
        </authorList>
    </citation>
    <scope>NUCLEOTIDE SEQUENCE [LARGE SCALE GENOMIC DNA]</scope>
    <source>
        <strain evidence="1 2">Cr7-05</strain>
    </source>
</reference>
<accession>A0ABR5DUZ4</accession>
<organism evidence="1 2">
    <name type="scientific">Devosia psychrophila</name>
    <dbReference type="NCBI Taxonomy" id="728005"/>
    <lineage>
        <taxon>Bacteria</taxon>
        <taxon>Pseudomonadati</taxon>
        <taxon>Pseudomonadota</taxon>
        <taxon>Alphaproteobacteria</taxon>
        <taxon>Hyphomicrobiales</taxon>
        <taxon>Devosiaceae</taxon>
        <taxon>Devosia</taxon>
    </lineage>
</organism>
<protein>
    <submittedName>
        <fullName evidence="1">Uncharacterized protein</fullName>
    </submittedName>
</protein>
<evidence type="ECO:0000313" key="2">
    <source>
        <dbReference type="Proteomes" id="UP000033519"/>
    </source>
</evidence>
<keyword evidence="2" id="KW-1185">Reference proteome</keyword>
<name>A0ABR5DUZ4_9HYPH</name>